<keyword evidence="1" id="KW-0472">Membrane</keyword>
<comment type="caution">
    <text evidence="2">The sequence shown here is derived from an EMBL/GenBank/DDBJ whole genome shotgun (WGS) entry which is preliminary data.</text>
</comment>
<dbReference type="EMBL" id="QRDY01000001">
    <property type="protein sequence ID" value="RED66195.1"/>
    <property type="molecule type" value="Genomic_DNA"/>
</dbReference>
<keyword evidence="3" id="KW-1185">Reference proteome</keyword>
<evidence type="ECO:0000256" key="1">
    <source>
        <dbReference type="SAM" id="Phobius"/>
    </source>
</evidence>
<dbReference type="Proteomes" id="UP000256869">
    <property type="component" value="Unassembled WGS sequence"/>
</dbReference>
<organism evidence="2 3">
    <name type="scientific">Cohnella lupini</name>
    <dbReference type="NCBI Taxonomy" id="1294267"/>
    <lineage>
        <taxon>Bacteria</taxon>
        <taxon>Bacillati</taxon>
        <taxon>Bacillota</taxon>
        <taxon>Bacilli</taxon>
        <taxon>Bacillales</taxon>
        <taxon>Paenibacillaceae</taxon>
        <taxon>Cohnella</taxon>
    </lineage>
</organism>
<reference evidence="2 3" key="1">
    <citation type="submission" date="2018-07" db="EMBL/GenBank/DDBJ databases">
        <title>Genomic Encyclopedia of Type Strains, Phase III (KMG-III): the genomes of soil and plant-associated and newly described type strains.</title>
        <authorList>
            <person name="Whitman W."/>
        </authorList>
    </citation>
    <scope>NUCLEOTIDE SEQUENCE [LARGE SCALE GENOMIC DNA]</scope>
    <source>
        <strain evidence="2 3">CECT 8236</strain>
    </source>
</reference>
<dbReference type="OrthoDB" id="2663775at2"/>
<proteinExistence type="predicted"/>
<accession>A0A3D9IWW1</accession>
<gene>
    <name evidence="2" type="ORF">DFP95_101693</name>
</gene>
<dbReference type="AlphaFoldDB" id="A0A3D9IWW1"/>
<dbReference type="RefSeq" id="WP_115991133.1">
    <property type="nucleotide sequence ID" value="NZ_QRDY01000001.1"/>
</dbReference>
<evidence type="ECO:0000313" key="2">
    <source>
        <dbReference type="EMBL" id="RED66195.1"/>
    </source>
</evidence>
<protein>
    <submittedName>
        <fullName evidence="2">Uncharacterized protein</fullName>
    </submittedName>
</protein>
<sequence length="96" mass="11122">MRNWLRKNKTPFYYILIFALVVYFLFFPSLTPELAVRKSLLVSHPIHAVSAKVDKGKIDDDPRYGDLYYVSKAELSFVYVKKNRLGWYVTTSGTGP</sequence>
<name>A0A3D9IWW1_9BACL</name>
<evidence type="ECO:0000313" key="3">
    <source>
        <dbReference type="Proteomes" id="UP000256869"/>
    </source>
</evidence>
<feature type="transmembrane region" description="Helical" evidence="1">
    <location>
        <begin position="12"/>
        <end position="30"/>
    </location>
</feature>
<keyword evidence="1" id="KW-1133">Transmembrane helix</keyword>
<keyword evidence="1" id="KW-0812">Transmembrane</keyword>